<proteinExistence type="predicted"/>
<dbReference type="SUPFAM" id="SSF53448">
    <property type="entry name" value="Nucleotide-diphospho-sugar transferases"/>
    <property type="match status" value="1"/>
</dbReference>
<dbReference type="Proteomes" id="UP000664914">
    <property type="component" value="Chromosome"/>
</dbReference>
<organism evidence="1 2">
    <name type="scientific">Rhizorhabdus wittichii</name>
    <dbReference type="NCBI Taxonomy" id="160791"/>
    <lineage>
        <taxon>Bacteria</taxon>
        <taxon>Pseudomonadati</taxon>
        <taxon>Pseudomonadota</taxon>
        <taxon>Alphaproteobacteria</taxon>
        <taxon>Sphingomonadales</taxon>
        <taxon>Sphingomonadaceae</taxon>
        <taxon>Rhizorhabdus</taxon>
    </lineage>
</organism>
<dbReference type="InterPro" id="IPR029044">
    <property type="entry name" value="Nucleotide-diphossugar_trans"/>
</dbReference>
<reference evidence="1" key="1">
    <citation type="submission" date="2020-07" db="EMBL/GenBank/DDBJ databases">
        <authorList>
            <person name="Camacho E."/>
        </authorList>
    </citation>
    <scope>NUCLEOTIDE SEQUENCE</scope>
    <source>
        <strain evidence="1">MPO218</strain>
    </source>
</reference>
<accession>A0A975D2T9</accession>
<protein>
    <submittedName>
        <fullName evidence="1">Glycosyltransferase family 2 protein</fullName>
    </submittedName>
</protein>
<sequence length="340" mass="36271">MAPAATGPVRCGLCSAPVDPDGSRCGECGLAWTGPTPPAHDDPRFAALAACRRLPFRNGHVDVEGLALGFETFRSLASRFDRTATLGPLARRLLGHVPVRLLRSTVTLADFGKVRSASADVALGCIARAADLPALVELAANHGAGFAAIAVMVDGGDDDADRVRAALAAIPGLPRLAIDAAPLAGDFGAQRNRVQRLAGTRWVLHLDTDEAPDPRLAANLAAIVADADRHGDKVVGFARLNLVDARPSAFYPDTQYRLVRSDVRFHRKVHESPLPGLDWRTVHRSLGGGLIHRLSRERVRARSIQYEAMAEGAGHPQDERLLLDDWPGIPADLIGAREPG</sequence>
<name>A0A975D2T9_9SPHN</name>
<gene>
    <name evidence="1" type="ORF">HRJ34_00745</name>
</gene>
<dbReference type="AlphaFoldDB" id="A0A975D2T9"/>
<evidence type="ECO:0000313" key="1">
    <source>
        <dbReference type="EMBL" id="QTH22100.1"/>
    </source>
</evidence>
<evidence type="ECO:0000313" key="2">
    <source>
        <dbReference type="Proteomes" id="UP000664914"/>
    </source>
</evidence>
<dbReference type="RefSeq" id="WP_208633090.1">
    <property type="nucleotide sequence ID" value="NZ_CP059319.1"/>
</dbReference>
<dbReference type="EMBL" id="CP059319">
    <property type="protein sequence ID" value="QTH22100.1"/>
    <property type="molecule type" value="Genomic_DNA"/>
</dbReference>
<reference evidence="1" key="2">
    <citation type="submission" date="2021-04" db="EMBL/GenBank/DDBJ databases">
        <title>Isolation and genomic analysis of the ibuprofen-degrading bacterium Sphingomonas strain MPO218.</title>
        <authorList>
            <person name="Aulestia M."/>
            <person name="Flores A."/>
            <person name="Mangas E.L."/>
            <person name="Perez-Pulido A.J."/>
            <person name="Santero E."/>
            <person name="Camacho E.M."/>
        </authorList>
    </citation>
    <scope>NUCLEOTIDE SEQUENCE</scope>
    <source>
        <strain evidence="1">MPO218</strain>
    </source>
</reference>